<accession>A0A0V1KMI1</accession>
<keyword evidence="2" id="KW-1185">Reference proteome</keyword>
<reference evidence="1 2" key="1">
    <citation type="submission" date="2015-05" db="EMBL/GenBank/DDBJ databases">
        <title>Evolution of Trichinella species and genotypes.</title>
        <authorList>
            <person name="Korhonen P.K."/>
            <person name="Edoardo P."/>
            <person name="Giuseppe L.R."/>
            <person name="Gasser R.B."/>
        </authorList>
    </citation>
    <scope>NUCLEOTIDE SEQUENCE [LARGE SCALE GENOMIC DNA]</scope>
    <source>
        <strain evidence="1">ISS10</strain>
    </source>
</reference>
<comment type="caution">
    <text evidence="1">The sequence shown here is derived from an EMBL/GenBank/DDBJ whole genome shotgun (WGS) entry which is preliminary data.</text>
</comment>
<dbReference type="EMBL" id="JYDW01000451">
    <property type="protein sequence ID" value="KRZ48190.1"/>
    <property type="molecule type" value="Genomic_DNA"/>
</dbReference>
<protein>
    <submittedName>
        <fullName evidence="1">Uncharacterized protein</fullName>
    </submittedName>
</protein>
<proteinExistence type="predicted"/>
<gene>
    <name evidence="1" type="ORF">T02_8149</name>
</gene>
<sequence length="61" mass="7494">MNKQPSQHDQMQKSKHKSWKWKTCHFCLEQQQQHFLFFFAPFCPLSSKNLPHYLHTSNKKF</sequence>
<name>A0A0V1KMI1_9BILA</name>
<dbReference type="Proteomes" id="UP000054721">
    <property type="component" value="Unassembled WGS sequence"/>
</dbReference>
<organism evidence="1 2">
    <name type="scientific">Trichinella nativa</name>
    <dbReference type="NCBI Taxonomy" id="6335"/>
    <lineage>
        <taxon>Eukaryota</taxon>
        <taxon>Metazoa</taxon>
        <taxon>Ecdysozoa</taxon>
        <taxon>Nematoda</taxon>
        <taxon>Enoplea</taxon>
        <taxon>Dorylaimia</taxon>
        <taxon>Trichinellida</taxon>
        <taxon>Trichinellidae</taxon>
        <taxon>Trichinella</taxon>
    </lineage>
</organism>
<evidence type="ECO:0000313" key="1">
    <source>
        <dbReference type="EMBL" id="KRZ48190.1"/>
    </source>
</evidence>
<dbReference type="AlphaFoldDB" id="A0A0V1KMI1"/>
<evidence type="ECO:0000313" key="2">
    <source>
        <dbReference type="Proteomes" id="UP000054721"/>
    </source>
</evidence>